<keyword evidence="1" id="KW-0175">Coiled coil</keyword>
<accession>A0ABY6KQM8</accession>
<dbReference type="EMBL" id="CP092870">
    <property type="protein sequence ID" value="UYV71155.1"/>
    <property type="molecule type" value="Genomic_DNA"/>
</dbReference>
<keyword evidence="3" id="KW-1185">Reference proteome</keyword>
<evidence type="ECO:0000313" key="3">
    <source>
        <dbReference type="Proteomes" id="UP001235939"/>
    </source>
</evidence>
<name>A0ABY6KQM8_9ARAC</name>
<feature type="coiled-coil region" evidence="1">
    <location>
        <begin position="131"/>
        <end position="158"/>
    </location>
</feature>
<evidence type="ECO:0000256" key="1">
    <source>
        <dbReference type="SAM" id="Coils"/>
    </source>
</evidence>
<sequence>MKYKRCSSCIPGLLTGRAKDNLQNQAQKSTESCESYIQDVLSLCRQVNPDMTKEEKVAHLMKGVVEDVYQVILIKEIDTVEAFVDWCQKVEACKQRRPKDLIRRIVREEIKSALHSESIMPEVNSLKKIIHEEVERNLPQLRSRVHTTENNAANLKDRRNYPRITSSKILQG</sequence>
<protein>
    <submittedName>
        <fullName evidence="2">Uncharacterized protein</fullName>
    </submittedName>
</protein>
<proteinExistence type="predicted"/>
<gene>
    <name evidence="2" type="ORF">LAZ67_8001928</name>
</gene>
<dbReference type="Proteomes" id="UP001235939">
    <property type="component" value="Chromosome 08"/>
</dbReference>
<evidence type="ECO:0000313" key="2">
    <source>
        <dbReference type="EMBL" id="UYV71155.1"/>
    </source>
</evidence>
<organism evidence="2 3">
    <name type="scientific">Cordylochernes scorpioides</name>
    <dbReference type="NCBI Taxonomy" id="51811"/>
    <lineage>
        <taxon>Eukaryota</taxon>
        <taxon>Metazoa</taxon>
        <taxon>Ecdysozoa</taxon>
        <taxon>Arthropoda</taxon>
        <taxon>Chelicerata</taxon>
        <taxon>Arachnida</taxon>
        <taxon>Pseudoscorpiones</taxon>
        <taxon>Cheliferoidea</taxon>
        <taxon>Chernetidae</taxon>
        <taxon>Cordylochernes</taxon>
    </lineage>
</organism>
<reference evidence="2 3" key="1">
    <citation type="submission" date="2022-01" db="EMBL/GenBank/DDBJ databases">
        <title>A chromosomal length assembly of Cordylochernes scorpioides.</title>
        <authorList>
            <person name="Zeh D."/>
            <person name="Zeh J."/>
        </authorList>
    </citation>
    <scope>NUCLEOTIDE SEQUENCE [LARGE SCALE GENOMIC DNA]</scope>
    <source>
        <strain evidence="2">IN4F17</strain>
        <tissue evidence="2">Whole Body</tissue>
    </source>
</reference>